<dbReference type="UniPathway" id="UPA00391"/>
<dbReference type="HAMAP" id="MF_01633">
    <property type="entry name" value="QueC"/>
    <property type="match status" value="1"/>
</dbReference>
<feature type="binding site" evidence="10">
    <location>
        <position position="199"/>
    </location>
    <ligand>
        <name>Zn(2+)</name>
        <dbReference type="ChEBI" id="CHEBI:29105"/>
    </ligand>
</feature>
<keyword evidence="12" id="KW-1185">Reference proteome</keyword>
<dbReference type="InterPro" id="IPR014729">
    <property type="entry name" value="Rossmann-like_a/b/a_fold"/>
</dbReference>
<keyword evidence="4 10" id="KW-0547">Nucleotide-binding</keyword>
<comment type="caution">
    <text evidence="11">The sequence shown here is derived from an EMBL/GenBank/DDBJ whole genome shotgun (WGS) entry which is preliminary data.</text>
</comment>
<dbReference type="GO" id="GO:0008616">
    <property type="term" value="P:tRNA queuosine(34) biosynthetic process"/>
    <property type="evidence" value="ECO:0007669"/>
    <property type="project" value="UniProtKB-UniRule"/>
</dbReference>
<comment type="catalytic activity">
    <reaction evidence="9 10">
        <text>7-carboxy-7-carbaguanine + NH4(+) + 2 ATP = 7-cyano-7-carbaguanine + 2 AMP + 2 diphosphate + 2 H(+)</text>
        <dbReference type="Rhea" id="RHEA:27982"/>
        <dbReference type="ChEBI" id="CHEBI:15378"/>
        <dbReference type="ChEBI" id="CHEBI:28938"/>
        <dbReference type="ChEBI" id="CHEBI:30616"/>
        <dbReference type="ChEBI" id="CHEBI:33019"/>
        <dbReference type="ChEBI" id="CHEBI:45075"/>
        <dbReference type="ChEBI" id="CHEBI:61036"/>
        <dbReference type="ChEBI" id="CHEBI:456215"/>
        <dbReference type="EC" id="6.3.4.20"/>
    </reaction>
</comment>
<dbReference type="AlphaFoldDB" id="A0A7W7T5A4"/>
<evidence type="ECO:0000256" key="6">
    <source>
        <dbReference type="ARBA" id="ARBA00022840"/>
    </source>
</evidence>
<proteinExistence type="inferred from homology"/>
<dbReference type="RefSeq" id="WP_184671118.1">
    <property type="nucleotide sequence ID" value="NZ_BAABAI010000022.1"/>
</dbReference>
<dbReference type="PIRSF" id="PIRSF006293">
    <property type="entry name" value="ExsB"/>
    <property type="match status" value="1"/>
</dbReference>
<dbReference type="Gene3D" id="3.40.50.620">
    <property type="entry name" value="HUPs"/>
    <property type="match status" value="1"/>
</dbReference>
<dbReference type="InterPro" id="IPR018317">
    <property type="entry name" value="QueC"/>
</dbReference>
<accession>A0A7W7T5A4</accession>
<gene>
    <name evidence="10" type="primary">queC</name>
    <name evidence="11" type="ORF">F4559_004212</name>
</gene>
<evidence type="ECO:0000256" key="7">
    <source>
        <dbReference type="ARBA" id="ARBA00037993"/>
    </source>
</evidence>
<dbReference type="GO" id="GO:0005524">
    <property type="term" value="F:ATP binding"/>
    <property type="evidence" value="ECO:0007669"/>
    <property type="project" value="UniProtKB-UniRule"/>
</dbReference>
<reference evidence="11 12" key="1">
    <citation type="submission" date="2020-08" db="EMBL/GenBank/DDBJ databases">
        <title>Sequencing the genomes of 1000 actinobacteria strains.</title>
        <authorList>
            <person name="Klenk H.-P."/>
        </authorList>
    </citation>
    <scope>NUCLEOTIDE SEQUENCE [LARGE SCALE GENOMIC DNA]</scope>
    <source>
        <strain evidence="11 12">DSM 45084</strain>
    </source>
</reference>
<evidence type="ECO:0000256" key="1">
    <source>
        <dbReference type="ARBA" id="ARBA00005061"/>
    </source>
</evidence>
<dbReference type="CDD" id="cd01995">
    <property type="entry name" value="QueC-like"/>
    <property type="match status" value="1"/>
</dbReference>
<name>A0A7W7T5A4_9PSEU</name>
<keyword evidence="10" id="KW-0671">Queuosine biosynthesis</keyword>
<keyword evidence="3 10" id="KW-0479">Metal-binding</keyword>
<comment type="function">
    <text evidence="10">Catalyzes the ATP-dependent conversion of 7-carboxy-7-deazaguanine (CDG) to 7-cyano-7-deazaguanine (preQ(0)).</text>
</comment>
<comment type="similarity">
    <text evidence="7 10">Belongs to the QueC family.</text>
</comment>
<evidence type="ECO:0000256" key="2">
    <source>
        <dbReference type="ARBA" id="ARBA00022598"/>
    </source>
</evidence>
<evidence type="ECO:0000256" key="8">
    <source>
        <dbReference type="ARBA" id="ARBA00039149"/>
    </source>
</evidence>
<protein>
    <recommendedName>
        <fullName evidence="8 10">7-cyano-7-deazaguanine synthase</fullName>
        <ecNumber evidence="8 10">6.3.4.20</ecNumber>
    </recommendedName>
    <alternativeName>
        <fullName evidence="10">7-cyano-7-carbaguanine synthase</fullName>
    </alternativeName>
    <alternativeName>
        <fullName evidence="10">PreQ(0) synthase</fullName>
    </alternativeName>
    <alternativeName>
        <fullName evidence="10">Queuosine biosynthesis protein QueC</fullName>
    </alternativeName>
</protein>
<evidence type="ECO:0000256" key="4">
    <source>
        <dbReference type="ARBA" id="ARBA00022741"/>
    </source>
</evidence>
<dbReference type="GO" id="GO:0016879">
    <property type="term" value="F:ligase activity, forming carbon-nitrogen bonds"/>
    <property type="evidence" value="ECO:0007669"/>
    <property type="project" value="UniProtKB-UniRule"/>
</dbReference>
<comment type="cofactor">
    <cofactor evidence="10">
        <name>Zn(2+)</name>
        <dbReference type="ChEBI" id="CHEBI:29105"/>
    </cofactor>
    <text evidence="10">Binds 1 zinc ion per subunit.</text>
</comment>
<evidence type="ECO:0000256" key="5">
    <source>
        <dbReference type="ARBA" id="ARBA00022833"/>
    </source>
</evidence>
<comment type="pathway">
    <text evidence="1 10">Purine metabolism; 7-cyano-7-deazaguanine biosynthesis.</text>
</comment>
<feature type="binding site" evidence="10">
    <location>
        <begin position="18"/>
        <end position="28"/>
    </location>
    <ligand>
        <name>ATP</name>
        <dbReference type="ChEBI" id="CHEBI:30616"/>
    </ligand>
</feature>
<dbReference type="NCBIfam" id="TIGR00364">
    <property type="entry name" value="7-cyano-7-deazaguanine synthase QueC"/>
    <property type="match status" value="1"/>
</dbReference>
<dbReference type="GO" id="GO:0008270">
    <property type="term" value="F:zinc ion binding"/>
    <property type="evidence" value="ECO:0007669"/>
    <property type="project" value="UniProtKB-UniRule"/>
</dbReference>
<dbReference type="Proteomes" id="UP000542674">
    <property type="component" value="Unassembled WGS sequence"/>
</dbReference>
<dbReference type="SUPFAM" id="SSF52402">
    <property type="entry name" value="Adenine nucleotide alpha hydrolases-like"/>
    <property type="match status" value="1"/>
</dbReference>
<keyword evidence="6 10" id="KW-0067">ATP-binding</keyword>
<feature type="binding site" evidence="10">
    <location>
        <position position="207"/>
    </location>
    <ligand>
        <name>Zn(2+)</name>
        <dbReference type="ChEBI" id="CHEBI:29105"/>
    </ligand>
</feature>
<evidence type="ECO:0000256" key="9">
    <source>
        <dbReference type="ARBA" id="ARBA00047890"/>
    </source>
</evidence>
<dbReference type="PANTHER" id="PTHR42914">
    <property type="entry name" value="7-CYANO-7-DEAZAGUANINE SYNTHASE"/>
    <property type="match status" value="1"/>
</dbReference>
<keyword evidence="2 10" id="KW-0436">Ligase</keyword>
<dbReference type="EC" id="6.3.4.20" evidence="8 10"/>
<evidence type="ECO:0000313" key="11">
    <source>
        <dbReference type="EMBL" id="MBB4966853.1"/>
    </source>
</evidence>
<feature type="binding site" evidence="10">
    <location>
        <position position="210"/>
    </location>
    <ligand>
        <name>Zn(2+)</name>
        <dbReference type="ChEBI" id="CHEBI:29105"/>
    </ligand>
</feature>
<evidence type="ECO:0000256" key="10">
    <source>
        <dbReference type="HAMAP-Rule" id="MF_01633"/>
    </source>
</evidence>
<organism evidence="11 12">
    <name type="scientific">Saccharothrix violaceirubra</name>
    <dbReference type="NCBI Taxonomy" id="413306"/>
    <lineage>
        <taxon>Bacteria</taxon>
        <taxon>Bacillati</taxon>
        <taxon>Actinomycetota</taxon>
        <taxon>Actinomycetes</taxon>
        <taxon>Pseudonocardiales</taxon>
        <taxon>Pseudonocardiaceae</taxon>
        <taxon>Saccharothrix</taxon>
    </lineage>
</organism>
<sequence length="240" mass="26028">MSIDNTARRHPEHTVVIASGGIDSTVLAYWLAARHSRLTLLSFDYGQRHRVELDHAARIARQLESPHRIVDLTCLGELTTGSALTDRTVAVPDGHYTDGSMAVTVVPNRNAIMLDIAVSYAVGLGADAVAFGAHGGDHAVYPDCRPEFVYLFTRSTRAANEGLLAPGFQVMAPFLALTKHDIVRVGKALGVPFALTWSCYRGGDTHCGTCGTCTERREAFRGNDIEDPTVYRAEQASEES</sequence>
<dbReference type="EMBL" id="JACHJS010000001">
    <property type="protein sequence ID" value="MBB4966853.1"/>
    <property type="molecule type" value="Genomic_DNA"/>
</dbReference>
<dbReference type="Pfam" id="PF06508">
    <property type="entry name" value="QueC"/>
    <property type="match status" value="1"/>
</dbReference>
<feature type="binding site" evidence="10">
    <location>
        <position position="213"/>
    </location>
    <ligand>
        <name>Zn(2+)</name>
        <dbReference type="ChEBI" id="CHEBI:29105"/>
    </ligand>
</feature>
<keyword evidence="5 10" id="KW-0862">Zinc</keyword>
<evidence type="ECO:0000256" key="3">
    <source>
        <dbReference type="ARBA" id="ARBA00022723"/>
    </source>
</evidence>
<evidence type="ECO:0000313" key="12">
    <source>
        <dbReference type="Proteomes" id="UP000542674"/>
    </source>
</evidence>
<dbReference type="PANTHER" id="PTHR42914:SF1">
    <property type="entry name" value="7-CYANO-7-DEAZAGUANINE SYNTHASE"/>
    <property type="match status" value="1"/>
</dbReference>